<sequence length="330" mass="35372">MKKIINDPAQYTDDMLKGIYRAHSDQVGYVNNDLRCYCTKKKVPGKVSIITGGGTGHLPLFLGYVGENLLDGCAVGSVFQSPSAEQIFEISKEVNNGGGILYLYGNYTGDIMNFDMAAEMCDLEDIKTASIVGADDVNSNADPVARRGVAGIFFMYKCAGAKAAQMGTLDEVLAAAQKAKDNTRTVGFALTPCVIPEVGHSNFTLGENEMAMGMGIHGEPGVWNGPIKTADELAAESLDTLLKDMPLASGDEVALLINGLGATSIEELYILSNSVSQQLEDKGISIYRTFVGEFATSMEMMGASISIMKVDRETKAMLDMPVSTPFYCQK</sequence>
<dbReference type="GO" id="GO:0004371">
    <property type="term" value="F:glycerone kinase activity"/>
    <property type="evidence" value="ECO:0007669"/>
    <property type="project" value="InterPro"/>
</dbReference>
<dbReference type="Proteomes" id="UP000628736">
    <property type="component" value="Unassembled WGS sequence"/>
</dbReference>
<dbReference type="GO" id="GO:0005829">
    <property type="term" value="C:cytosol"/>
    <property type="evidence" value="ECO:0007669"/>
    <property type="project" value="TreeGrafter"/>
</dbReference>
<comment type="caution">
    <text evidence="6">The sequence shown here is derived from an EMBL/GenBank/DDBJ whole genome shotgun (WGS) entry which is preliminary data.</text>
</comment>
<protein>
    <submittedName>
        <fullName evidence="6">Dihydroxyacetone kinase subunit DhaK</fullName>
    </submittedName>
</protein>
<gene>
    <name evidence="6" type="ORF">H8S11_03105</name>
</gene>
<keyword evidence="7" id="KW-1185">Reference proteome</keyword>
<dbReference type="InterPro" id="IPR004006">
    <property type="entry name" value="DhaK_dom"/>
</dbReference>
<dbReference type="Gene3D" id="3.40.50.10440">
    <property type="entry name" value="Dihydroxyacetone kinase, domain 1"/>
    <property type="match status" value="1"/>
</dbReference>
<accession>A0A8J6M6J0</accession>
<evidence type="ECO:0000256" key="1">
    <source>
        <dbReference type="ARBA" id="ARBA00022679"/>
    </source>
</evidence>
<evidence type="ECO:0000256" key="4">
    <source>
        <dbReference type="ARBA" id="ARBA00022840"/>
    </source>
</evidence>
<dbReference type="PANTHER" id="PTHR28629">
    <property type="entry name" value="TRIOKINASE/FMN CYCLASE"/>
    <property type="match status" value="1"/>
</dbReference>
<dbReference type="GO" id="GO:0005524">
    <property type="term" value="F:ATP binding"/>
    <property type="evidence" value="ECO:0007669"/>
    <property type="project" value="UniProtKB-KW"/>
</dbReference>
<keyword evidence="4" id="KW-0067">ATP-binding</keyword>
<keyword evidence="2" id="KW-0547">Nucleotide-binding</keyword>
<dbReference type="GO" id="GO:0019563">
    <property type="term" value="P:glycerol catabolic process"/>
    <property type="evidence" value="ECO:0007669"/>
    <property type="project" value="TreeGrafter"/>
</dbReference>
<dbReference type="SUPFAM" id="SSF82549">
    <property type="entry name" value="DAK1/DegV-like"/>
    <property type="match status" value="1"/>
</dbReference>
<evidence type="ECO:0000313" key="6">
    <source>
        <dbReference type="EMBL" id="MBC5721808.1"/>
    </source>
</evidence>
<dbReference type="FunFam" id="3.30.1180.20:FF:000001">
    <property type="entry name" value="Dihydroxyacetone kinase 1"/>
    <property type="match status" value="1"/>
</dbReference>
<keyword evidence="1" id="KW-0808">Transferase</keyword>
<dbReference type="EMBL" id="JACOPO010000001">
    <property type="protein sequence ID" value="MBC5721808.1"/>
    <property type="molecule type" value="Genomic_DNA"/>
</dbReference>
<dbReference type="Pfam" id="PF02733">
    <property type="entry name" value="Dak1"/>
    <property type="match status" value="1"/>
</dbReference>
<dbReference type="RefSeq" id="WP_186852136.1">
    <property type="nucleotide sequence ID" value="NZ_JACOPO010000001.1"/>
</dbReference>
<feature type="domain" description="DhaK" evidence="5">
    <location>
        <begin position="7"/>
        <end position="327"/>
    </location>
</feature>
<dbReference type="FunFam" id="3.40.50.10440:FF:000001">
    <property type="entry name" value="Dihydroxyacetone kinase, DhaK subunit"/>
    <property type="match status" value="1"/>
</dbReference>
<name>A0A8J6M6J0_9FIRM</name>
<evidence type="ECO:0000256" key="2">
    <source>
        <dbReference type="ARBA" id="ARBA00022741"/>
    </source>
</evidence>
<evidence type="ECO:0000313" key="7">
    <source>
        <dbReference type="Proteomes" id="UP000628736"/>
    </source>
</evidence>
<dbReference type="PROSITE" id="PS51481">
    <property type="entry name" value="DHAK"/>
    <property type="match status" value="1"/>
</dbReference>
<reference evidence="6" key="1">
    <citation type="submission" date="2020-08" db="EMBL/GenBank/DDBJ databases">
        <title>Genome public.</title>
        <authorList>
            <person name="Liu C."/>
            <person name="Sun Q."/>
        </authorList>
    </citation>
    <scope>NUCLEOTIDE SEQUENCE</scope>
    <source>
        <strain evidence="6">NSJ-23</strain>
    </source>
</reference>
<evidence type="ECO:0000256" key="3">
    <source>
        <dbReference type="ARBA" id="ARBA00022777"/>
    </source>
</evidence>
<evidence type="ECO:0000259" key="5">
    <source>
        <dbReference type="PROSITE" id="PS51481"/>
    </source>
</evidence>
<keyword evidence="3 6" id="KW-0418">Kinase</keyword>
<organism evidence="6 7">
    <name type="scientific">Flintibacter hominis</name>
    <dbReference type="NCBI Taxonomy" id="2763048"/>
    <lineage>
        <taxon>Bacteria</taxon>
        <taxon>Bacillati</taxon>
        <taxon>Bacillota</taxon>
        <taxon>Clostridia</taxon>
        <taxon>Eubacteriales</taxon>
        <taxon>Flintibacter</taxon>
    </lineage>
</organism>
<dbReference type="AlphaFoldDB" id="A0A8J6M6J0"/>
<dbReference type="Gene3D" id="3.30.1180.20">
    <property type="entry name" value="Dihydroxyacetone kinase, domain 2"/>
    <property type="match status" value="1"/>
</dbReference>
<proteinExistence type="predicted"/>
<dbReference type="InterPro" id="IPR050861">
    <property type="entry name" value="Dihydroxyacetone_Kinase"/>
</dbReference>
<dbReference type="PANTHER" id="PTHR28629:SF4">
    <property type="entry name" value="TRIOKINASE_FMN CYCLASE"/>
    <property type="match status" value="1"/>
</dbReference>